<protein>
    <submittedName>
        <fullName evidence="1">Uncharacterized protein</fullName>
    </submittedName>
</protein>
<dbReference type="Proteomes" id="UP001355207">
    <property type="component" value="Chromosome 2"/>
</dbReference>
<gene>
    <name evidence="1" type="ORF">L201_001633</name>
</gene>
<dbReference type="RefSeq" id="XP_066073517.1">
    <property type="nucleotide sequence ID" value="XM_066217420.1"/>
</dbReference>
<proteinExistence type="predicted"/>
<dbReference type="GeneID" id="91092305"/>
<organism evidence="1 2">
    <name type="scientific">Kwoniella dendrophila CBS 6074</name>
    <dbReference type="NCBI Taxonomy" id="1295534"/>
    <lineage>
        <taxon>Eukaryota</taxon>
        <taxon>Fungi</taxon>
        <taxon>Dikarya</taxon>
        <taxon>Basidiomycota</taxon>
        <taxon>Agaricomycotina</taxon>
        <taxon>Tremellomycetes</taxon>
        <taxon>Tremellales</taxon>
        <taxon>Cryptococcaceae</taxon>
        <taxon>Kwoniella</taxon>
    </lineage>
</organism>
<dbReference type="EMBL" id="CP144099">
    <property type="protein sequence ID" value="WWC86754.1"/>
    <property type="molecule type" value="Genomic_DNA"/>
</dbReference>
<evidence type="ECO:0000313" key="2">
    <source>
        <dbReference type="Proteomes" id="UP001355207"/>
    </source>
</evidence>
<reference evidence="1 2" key="1">
    <citation type="submission" date="2024-01" db="EMBL/GenBank/DDBJ databases">
        <title>Comparative genomics of Cryptococcus and Kwoniella reveals pathogenesis evolution and contrasting modes of karyotype evolution via chromosome fusion or intercentromeric recombination.</title>
        <authorList>
            <person name="Coelho M.A."/>
            <person name="David-Palma M."/>
            <person name="Shea T."/>
            <person name="Bowers K."/>
            <person name="McGinley-Smith S."/>
            <person name="Mohammad A.W."/>
            <person name="Gnirke A."/>
            <person name="Yurkov A.M."/>
            <person name="Nowrousian M."/>
            <person name="Sun S."/>
            <person name="Cuomo C.A."/>
            <person name="Heitman J."/>
        </authorList>
    </citation>
    <scope>NUCLEOTIDE SEQUENCE [LARGE SCALE GENOMIC DNA]</scope>
    <source>
        <strain evidence="1 2">CBS 6074</strain>
    </source>
</reference>
<evidence type="ECO:0000313" key="1">
    <source>
        <dbReference type="EMBL" id="WWC86754.1"/>
    </source>
</evidence>
<dbReference type="AlphaFoldDB" id="A0AAX4JPT1"/>
<sequence>MPPRRVSGTMKSGTRLPDFKGAYQHTIEIEEGETTYPIKQMIEDITETFAVSHWRYPKLITDTVTICSSGNRTVRKEEIAYLKERNWKAQFQAQRATDADFEVDYIWDPNSVFEDLLEALGLPKVMPPFQNKFDNLRIRPPPLRFGNLVNTHDIIHSSQSQKPKHIMPIHPSLDYGQEADIIGCNLIHPAGKRSSGCSKGQCDTTAEVLAYFPLINVGGDIFQASTISVSNALDRDRTLKPFLHPNRKWSVSAGLAALCHVAAIKDGNCTWDLSTIPKITLKKVAQDFATPACMPKGNRRLCSGGIVTRQVNNPQDDNAAQERLSSDKESIIEASDQSHLTPAGQEAIEGIENLDALVAGMDGSQLTLSNLAKSPIDPQAFIVVGSQVCINATMTELEIDKRIRESKDVEYLAGLRKHKEYMSEIKGRVDGVIDGMEKKSIR</sequence>
<accession>A0AAX4JPT1</accession>
<name>A0AAX4JPT1_9TREE</name>
<keyword evidence="2" id="KW-1185">Reference proteome</keyword>